<gene>
    <name evidence="2" type="ORF">OEG82_04085</name>
</gene>
<name>A0ABT3YBG4_9HYPH</name>
<reference evidence="2" key="1">
    <citation type="submission" date="2022-10" db="EMBL/GenBank/DDBJ databases">
        <title>Hoeflea sp. J2-29, isolated from marine algae.</title>
        <authorList>
            <person name="Kristyanto S."/>
            <person name="Kim J.M."/>
            <person name="Jeon C.O."/>
        </authorList>
    </citation>
    <scope>NUCLEOTIDE SEQUENCE</scope>
    <source>
        <strain evidence="2">J2-29</strain>
    </source>
</reference>
<evidence type="ECO:0000313" key="3">
    <source>
        <dbReference type="Proteomes" id="UP001081283"/>
    </source>
</evidence>
<proteinExistence type="predicted"/>
<dbReference type="Pfam" id="PF22513">
    <property type="entry name" value="FitA-like_RHH"/>
    <property type="match status" value="1"/>
</dbReference>
<sequence length="93" mass="10165">MSDMLIRNLPDQMRADIRKAAAASGRSLSDEAKHLIRKGLVAPLEGPEPRNSAWDELRNALGEAQLSDSDHADLVNATATLRKASARQTPEFE</sequence>
<feature type="domain" description="Antitoxin FitA-like ribbon-helix-helix" evidence="1">
    <location>
        <begin position="4"/>
        <end position="37"/>
    </location>
</feature>
<organism evidence="2 3">
    <name type="scientific">Hoeflea ulvae</name>
    <dbReference type="NCBI Taxonomy" id="2983764"/>
    <lineage>
        <taxon>Bacteria</taxon>
        <taxon>Pseudomonadati</taxon>
        <taxon>Pseudomonadota</taxon>
        <taxon>Alphaproteobacteria</taxon>
        <taxon>Hyphomicrobiales</taxon>
        <taxon>Rhizobiaceae</taxon>
        <taxon>Hoeflea</taxon>
    </lineage>
</organism>
<dbReference type="Proteomes" id="UP001081283">
    <property type="component" value="Unassembled WGS sequence"/>
</dbReference>
<evidence type="ECO:0000313" key="2">
    <source>
        <dbReference type="EMBL" id="MCY0093215.1"/>
    </source>
</evidence>
<dbReference type="InterPro" id="IPR010985">
    <property type="entry name" value="Ribbon_hlx_hlx"/>
</dbReference>
<dbReference type="SUPFAM" id="SSF47598">
    <property type="entry name" value="Ribbon-helix-helix"/>
    <property type="match status" value="1"/>
</dbReference>
<dbReference type="EMBL" id="JAOVZQ010000001">
    <property type="protein sequence ID" value="MCY0093215.1"/>
    <property type="molecule type" value="Genomic_DNA"/>
</dbReference>
<evidence type="ECO:0000259" key="1">
    <source>
        <dbReference type="Pfam" id="PF22513"/>
    </source>
</evidence>
<keyword evidence="3" id="KW-1185">Reference proteome</keyword>
<dbReference type="RefSeq" id="WP_267611191.1">
    <property type="nucleotide sequence ID" value="NZ_JAOVZQ010000001.1"/>
</dbReference>
<comment type="caution">
    <text evidence="2">The sequence shown here is derived from an EMBL/GenBank/DDBJ whole genome shotgun (WGS) entry which is preliminary data.</text>
</comment>
<accession>A0ABT3YBG4</accession>
<dbReference type="InterPro" id="IPR053853">
    <property type="entry name" value="FitA-like_RHH"/>
</dbReference>
<protein>
    <submittedName>
        <fullName evidence="2">Plasmid stabilization protein</fullName>
    </submittedName>
</protein>